<dbReference type="SUPFAM" id="SSF51306">
    <property type="entry name" value="LexA/Signal peptidase"/>
    <property type="match status" value="1"/>
</dbReference>
<dbReference type="EMBL" id="FOLS01000011">
    <property type="protein sequence ID" value="SFC84072.1"/>
    <property type="molecule type" value="Genomic_DNA"/>
</dbReference>
<sequence length="234" mass="25711">MLTGPELGAAIEAARIAKNISKKALAGQFGVQPPSIQTWVKYGRIDKSKLIELISFFADTVPASHWGLTAKEADLVAVASVEKASSPSPHEGDDEYVHVPLKSAKGAMGRGYENPYIEVKGHLAFKRSWIRARGLNAKYLEAFYADGQSMHSTINHGDVVLLNKAQKEPIHNKIFALNGADGVIIKRLSYASAVNQWGLISDNLDKREFPDQWLDEDDEPMALMGQIVWRGGDL</sequence>
<protein>
    <submittedName>
        <fullName evidence="5">Phage repressor protein C, contains Cro/C1-type HTH and peptisase s24 domains</fullName>
    </submittedName>
</protein>
<name>A0AAQ1HMJ8_9PSED</name>
<organism evidence="5 6">
    <name type="scientific">Pseudomonas citronellolis</name>
    <dbReference type="NCBI Taxonomy" id="53408"/>
    <lineage>
        <taxon>Bacteria</taxon>
        <taxon>Pseudomonadati</taxon>
        <taxon>Pseudomonadota</taxon>
        <taxon>Gammaproteobacteria</taxon>
        <taxon>Pseudomonadales</taxon>
        <taxon>Pseudomonadaceae</taxon>
        <taxon>Pseudomonas</taxon>
    </lineage>
</organism>
<evidence type="ECO:0000313" key="6">
    <source>
        <dbReference type="Proteomes" id="UP000183385"/>
    </source>
</evidence>
<comment type="caution">
    <text evidence="5">The sequence shown here is derived from an EMBL/GenBank/DDBJ whole genome shotgun (WGS) entry which is preliminary data.</text>
</comment>
<keyword evidence="6" id="KW-1185">Reference proteome</keyword>
<dbReference type="PANTHER" id="PTHR40661">
    <property type="match status" value="1"/>
</dbReference>
<reference evidence="5 6" key="1">
    <citation type="submission" date="2016-10" db="EMBL/GenBank/DDBJ databases">
        <authorList>
            <person name="Varghese N."/>
            <person name="Submissions S."/>
        </authorList>
    </citation>
    <scope>NUCLEOTIDE SEQUENCE [LARGE SCALE GENOMIC DNA]</scope>
    <source>
        <strain evidence="5 6">LMG 18378</strain>
    </source>
</reference>
<dbReference type="Pfam" id="PF00717">
    <property type="entry name" value="Peptidase_S24"/>
    <property type="match status" value="1"/>
</dbReference>
<dbReference type="Proteomes" id="UP000183385">
    <property type="component" value="Unassembled WGS sequence"/>
</dbReference>
<gene>
    <name evidence="5" type="ORF">SAMN05216577_11181</name>
</gene>
<keyword evidence="2" id="KW-0238">DNA-binding</keyword>
<evidence type="ECO:0000256" key="2">
    <source>
        <dbReference type="ARBA" id="ARBA00023125"/>
    </source>
</evidence>
<dbReference type="CDD" id="cd06529">
    <property type="entry name" value="S24_LexA-like"/>
    <property type="match status" value="1"/>
</dbReference>
<dbReference type="InterPro" id="IPR036286">
    <property type="entry name" value="LexA/Signal_pep-like_sf"/>
</dbReference>
<evidence type="ECO:0000259" key="4">
    <source>
        <dbReference type="Pfam" id="PF00717"/>
    </source>
</evidence>
<accession>A0AAQ1HMJ8</accession>
<dbReference type="AlphaFoldDB" id="A0AAQ1HMJ8"/>
<feature type="domain" description="Peptidase S24/S26A/S26B/S26C" evidence="4">
    <location>
        <begin position="118"/>
        <end position="228"/>
    </location>
</feature>
<dbReference type="InterPro" id="IPR039418">
    <property type="entry name" value="LexA-like"/>
</dbReference>
<dbReference type="InterPro" id="IPR015927">
    <property type="entry name" value="Peptidase_S24_S26A/B/C"/>
</dbReference>
<dbReference type="Gene3D" id="2.10.109.10">
    <property type="entry name" value="Umud Fragment, subunit A"/>
    <property type="match status" value="1"/>
</dbReference>
<evidence type="ECO:0000256" key="3">
    <source>
        <dbReference type="ARBA" id="ARBA00023163"/>
    </source>
</evidence>
<dbReference type="PANTHER" id="PTHR40661:SF3">
    <property type="entry name" value="FELS-1 PROPHAGE TRANSCRIPTIONAL REGULATOR"/>
    <property type="match status" value="1"/>
</dbReference>
<evidence type="ECO:0000256" key="1">
    <source>
        <dbReference type="ARBA" id="ARBA00023015"/>
    </source>
</evidence>
<evidence type="ECO:0000313" key="5">
    <source>
        <dbReference type="EMBL" id="SFC84072.1"/>
    </source>
</evidence>
<dbReference type="RefSeq" id="WP_135499826.1">
    <property type="nucleotide sequence ID" value="NZ_FOLS01000011.1"/>
</dbReference>
<keyword evidence="3" id="KW-0804">Transcription</keyword>
<proteinExistence type="predicted"/>
<dbReference type="GO" id="GO:0003677">
    <property type="term" value="F:DNA binding"/>
    <property type="evidence" value="ECO:0007669"/>
    <property type="project" value="UniProtKB-KW"/>
</dbReference>
<keyword evidence="1" id="KW-0805">Transcription regulation</keyword>